<gene>
    <name evidence="1" type="ORF">EXIGLDRAFT_721115</name>
</gene>
<evidence type="ECO:0000313" key="1">
    <source>
        <dbReference type="EMBL" id="KZV89700.1"/>
    </source>
</evidence>
<dbReference type="InParanoid" id="A0A165FY32"/>
<protein>
    <submittedName>
        <fullName evidence="1">Uncharacterized protein</fullName>
    </submittedName>
</protein>
<name>A0A165FY32_EXIGL</name>
<evidence type="ECO:0000313" key="2">
    <source>
        <dbReference type="Proteomes" id="UP000077266"/>
    </source>
</evidence>
<proteinExistence type="predicted"/>
<dbReference type="Proteomes" id="UP000077266">
    <property type="component" value="Unassembled WGS sequence"/>
</dbReference>
<keyword evidence="2" id="KW-1185">Reference proteome</keyword>
<reference evidence="1 2" key="1">
    <citation type="journal article" date="2016" name="Mol. Biol. Evol.">
        <title>Comparative Genomics of Early-Diverging Mushroom-Forming Fungi Provides Insights into the Origins of Lignocellulose Decay Capabilities.</title>
        <authorList>
            <person name="Nagy L.G."/>
            <person name="Riley R."/>
            <person name="Tritt A."/>
            <person name="Adam C."/>
            <person name="Daum C."/>
            <person name="Floudas D."/>
            <person name="Sun H."/>
            <person name="Yadav J.S."/>
            <person name="Pangilinan J."/>
            <person name="Larsson K.H."/>
            <person name="Matsuura K."/>
            <person name="Barry K."/>
            <person name="Labutti K."/>
            <person name="Kuo R."/>
            <person name="Ohm R.A."/>
            <person name="Bhattacharya S.S."/>
            <person name="Shirouzu T."/>
            <person name="Yoshinaga Y."/>
            <person name="Martin F.M."/>
            <person name="Grigoriev I.V."/>
            <person name="Hibbett D.S."/>
        </authorList>
    </citation>
    <scope>NUCLEOTIDE SEQUENCE [LARGE SCALE GENOMIC DNA]</scope>
    <source>
        <strain evidence="1 2">HHB12029</strain>
    </source>
</reference>
<dbReference type="AlphaFoldDB" id="A0A165FY32"/>
<sequence length="369" mass="42209">MPPSRCGTSMAVSLPLEVVEMIISSAARTQGPVARPGSFVDGRAISTDLAKTRLTRNWVISLMHLSRRMLAVVRPILYRTVALTEDNCHRVLRAPAALFRAHTRYLICLEPLEDIVDGWNYTCLLSIRDRFLHVRGYCGWDRNIRDMALPAVCPEIIVCTRSTTLFDLCYNALHRRFAIQRSCLLRVTRLHITLDPPMTNRLWPVDLPADAMHELPLQYLSVAMNGYEVSNIGVESFSGIIIRDAPQILSIPSLQVFLVRIPSGYRRFWTRLDSFSRSHETTKLLIEENDVFVRRPRPTSRVRVLAQEAAAASYHDPLLLRSDFEWTVENSPTDVLDTAFWQSGWRSPRRRIEMQEAMNIAGRAHKETL</sequence>
<dbReference type="EMBL" id="KV426066">
    <property type="protein sequence ID" value="KZV89700.1"/>
    <property type="molecule type" value="Genomic_DNA"/>
</dbReference>
<accession>A0A165FY32</accession>
<organism evidence="1 2">
    <name type="scientific">Exidia glandulosa HHB12029</name>
    <dbReference type="NCBI Taxonomy" id="1314781"/>
    <lineage>
        <taxon>Eukaryota</taxon>
        <taxon>Fungi</taxon>
        <taxon>Dikarya</taxon>
        <taxon>Basidiomycota</taxon>
        <taxon>Agaricomycotina</taxon>
        <taxon>Agaricomycetes</taxon>
        <taxon>Auriculariales</taxon>
        <taxon>Exidiaceae</taxon>
        <taxon>Exidia</taxon>
    </lineage>
</organism>